<dbReference type="EMBL" id="CP060774">
    <property type="protein sequence ID" value="QQK41851.1"/>
    <property type="molecule type" value="Genomic_DNA"/>
</dbReference>
<dbReference type="SUPFAM" id="SSF54695">
    <property type="entry name" value="POZ domain"/>
    <property type="match status" value="1"/>
</dbReference>
<evidence type="ECO:0000256" key="1">
    <source>
        <dbReference type="SAM" id="MobiDB-lite"/>
    </source>
</evidence>
<dbReference type="AlphaFoldDB" id="A0A7T7BJ92"/>
<reference evidence="2 3" key="1">
    <citation type="submission" date="2020-08" db="EMBL/GenBank/DDBJ databases">
        <title>The completed genome sequence of the pathogenic ascomycete fungus Penicillium digitatum.</title>
        <authorList>
            <person name="Wang M."/>
        </authorList>
    </citation>
    <scope>NUCLEOTIDE SEQUENCE [LARGE SCALE GENOMIC DNA]</scope>
    <source>
        <strain evidence="2 3">PdW03</strain>
    </source>
</reference>
<dbReference type="PANTHER" id="PTHR47843:SF5">
    <property type="entry name" value="BTB_POZ DOMAIN PROTEIN"/>
    <property type="match status" value="1"/>
</dbReference>
<dbReference type="PANTHER" id="PTHR47843">
    <property type="entry name" value="BTB DOMAIN-CONTAINING PROTEIN-RELATED"/>
    <property type="match status" value="1"/>
</dbReference>
<gene>
    <name evidence="2" type="ORF">Pdw03_4705</name>
</gene>
<evidence type="ECO:0000313" key="2">
    <source>
        <dbReference type="EMBL" id="QQK41851.1"/>
    </source>
</evidence>
<proteinExistence type="predicted"/>
<dbReference type="Gene3D" id="3.30.710.10">
    <property type="entry name" value="Potassium Channel Kv1.1, Chain A"/>
    <property type="match status" value="1"/>
</dbReference>
<sequence length="233" mass="26653">MESTPRWRVHHDGEYTTMEKKTSPRSTQFEELLRSIRLDHKNSDLITVCGDEEYAVRKCIVFPRSDFFAKACDGGLTEPTTNRVVLLYEPTPVRQMIEYPYTLNYHVAIHSSEADPSRQPDEEAAHDRPENHDGTDDKTVSACNALSILVSMYSLADQMCIHGLKAPSKETLEKELTRRWLDSSTFPHAVHEIYKTTSIDDQCLRDLAVKITMDNPVCMRTGVELNPWLLQIP</sequence>
<dbReference type="Proteomes" id="UP000595662">
    <property type="component" value="Chromosome 1"/>
</dbReference>
<accession>A0A7T7BJ92</accession>
<dbReference type="CDD" id="cd18186">
    <property type="entry name" value="BTB_POZ_ZBTB_KLHL-like"/>
    <property type="match status" value="1"/>
</dbReference>
<name>A0A7T7BJ92_PENDI</name>
<feature type="region of interest" description="Disordered" evidence="1">
    <location>
        <begin position="112"/>
        <end position="138"/>
    </location>
</feature>
<evidence type="ECO:0000313" key="3">
    <source>
        <dbReference type="Proteomes" id="UP000595662"/>
    </source>
</evidence>
<organism evidence="2 3">
    <name type="scientific">Penicillium digitatum</name>
    <name type="common">Green mold</name>
    <dbReference type="NCBI Taxonomy" id="36651"/>
    <lineage>
        <taxon>Eukaryota</taxon>
        <taxon>Fungi</taxon>
        <taxon>Dikarya</taxon>
        <taxon>Ascomycota</taxon>
        <taxon>Pezizomycotina</taxon>
        <taxon>Eurotiomycetes</taxon>
        <taxon>Eurotiomycetidae</taxon>
        <taxon>Eurotiales</taxon>
        <taxon>Aspergillaceae</taxon>
        <taxon>Penicillium</taxon>
    </lineage>
</organism>
<dbReference type="RefSeq" id="XP_065956217.1">
    <property type="nucleotide sequence ID" value="XM_066100817.1"/>
</dbReference>
<dbReference type="GeneID" id="90952621"/>
<dbReference type="InterPro" id="IPR011333">
    <property type="entry name" value="SKP1/BTB/POZ_sf"/>
</dbReference>
<protein>
    <submittedName>
        <fullName evidence="2">BTB/POZ fold</fullName>
    </submittedName>
</protein>